<accession>A6H9C2</accession>
<name>A6H9C2_RAT</name>
<protein>
    <submittedName>
        <fullName evidence="2">RCG61734</fullName>
    </submittedName>
</protein>
<dbReference type="Proteomes" id="UP000234681">
    <property type="component" value="Chromosome 6"/>
</dbReference>
<reference evidence="3" key="1">
    <citation type="submission" date="2005-09" db="EMBL/GenBank/DDBJ databases">
        <authorList>
            <person name="Mural R.J."/>
            <person name="Li P.W."/>
            <person name="Adams M.D."/>
            <person name="Amanatides P.G."/>
            <person name="Baden-Tillson H."/>
            <person name="Barnstead M."/>
            <person name="Chin S.H."/>
            <person name="Dew I."/>
            <person name="Evans C.A."/>
            <person name="Ferriera S."/>
            <person name="Flanigan M."/>
            <person name="Fosler C."/>
            <person name="Glodek A."/>
            <person name="Gu Z."/>
            <person name="Holt R.A."/>
            <person name="Jennings D."/>
            <person name="Kraft C.L."/>
            <person name="Lu F."/>
            <person name="Nguyen T."/>
            <person name="Nusskern D.R."/>
            <person name="Pfannkoch C.M."/>
            <person name="Sitter C."/>
            <person name="Sutton G.G."/>
            <person name="Venter J.C."/>
            <person name="Wang Z."/>
            <person name="Woodage T."/>
            <person name="Zheng X.H."/>
            <person name="Zhong F."/>
        </authorList>
    </citation>
    <scope>NUCLEOTIDE SEQUENCE [LARGE SCALE GENOMIC DNA]</scope>
    <source>
        <strain>BN</strain>
        <strain evidence="3">Sprague-Dawley</strain>
    </source>
</reference>
<evidence type="ECO:0000256" key="1">
    <source>
        <dbReference type="SAM" id="MobiDB-lite"/>
    </source>
</evidence>
<feature type="region of interest" description="Disordered" evidence="1">
    <location>
        <begin position="23"/>
        <end position="44"/>
    </location>
</feature>
<proteinExistence type="predicted"/>
<dbReference type="EMBL" id="CH473947">
    <property type="protein sequence ID" value="EDM02627.1"/>
    <property type="molecule type" value="Genomic_DNA"/>
</dbReference>
<evidence type="ECO:0000313" key="3">
    <source>
        <dbReference type="Proteomes" id="UP000234681"/>
    </source>
</evidence>
<evidence type="ECO:0000313" key="2">
    <source>
        <dbReference type="EMBL" id="EDM02627.1"/>
    </source>
</evidence>
<sequence>MIAWTCAAPHRALLRGPSQLCSPHSVPTDVPGQGAGCSANRKMI</sequence>
<gene>
    <name evidence="2" type="ORF">rCG_61734</name>
</gene>
<organism evidence="2 3">
    <name type="scientific">Rattus norvegicus</name>
    <name type="common">Rat</name>
    <dbReference type="NCBI Taxonomy" id="10116"/>
    <lineage>
        <taxon>Eukaryota</taxon>
        <taxon>Metazoa</taxon>
        <taxon>Chordata</taxon>
        <taxon>Craniata</taxon>
        <taxon>Vertebrata</taxon>
        <taxon>Euteleostomi</taxon>
        <taxon>Mammalia</taxon>
        <taxon>Eutheria</taxon>
        <taxon>Euarchontoglires</taxon>
        <taxon>Glires</taxon>
        <taxon>Rodentia</taxon>
        <taxon>Myomorpha</taxon>
        <taxon>Muroidea</taxon>
        <taxon>Muridae</taxon>
        <taxon>Murinae</taxon>
        <taxon>Rattus</taxon>
    </lineage>
</organism>
<dbReference type="AlphaFoldDB" id="A6H9C2"/>